<organism evidence="1">
    <name type="scientific">Megaviridae environmental sample</name>
    <dbReference type="NCBI Taxonomy" id="1737588"/>
    <lineage>
        <taxon>Viruses</taxon>
        <taxon>Varidnaviria</taxon>
        <taxon>Bamfordvirae</taxon>
        <taxon>Nucleocytoviricota</taxon>
        <taxon>Megaviricetes</taxon>
        <taxon>Imitervirales</taxon>
        <taxon>Mimiviridae</taxon>
        <taxon>environmental samples</taxon>
    </lineage>
</organism>
<sequence>MNPAVNEFESIICENNKCLNISINNIIKSLKLIMGEFSGILDLCKNIEGTVEILCKSFDEENYYNKMQLGDDNRTLLGILFAGKTTINNANCLLANCITYSTIFHFTIFSVVTIDNNHVKQIIEHFNTRFNNLSNVIDSKYKEYKDQQNKFKNKSTFNLFGRKLNKKSIECSVDTLRHPPVLYYSDFSNYVYPDPYSNTFNDSYYDDTDDTDEFPLVYNHNSNLDVKDKSIDIKNKLIIQPDKDFLENPNNIVVDDKHMKKIKNILHYSKSNTYNINKN</sequence>
<proteinExistence type="predicted"/>
<evidence type="ECO:0000313" key="1">
    <source>
        <dbReference type="EMBL" id="QFG74416.1"/>
    </source>
</evidence>
<reference evidence="1" key="1">
    <citation type="journal article" date="2019" name="Philos. Trans. R. Soc. Lond., B, Biol. Sci.">
        <title>Targeted metagenomic recovery of four divergent viruses reveals shared and distinctive characteristics of giant viruses of marine eukaryotes.</title>
        <authorList>
            <person name="Needham D.M."/>
            <person name="Poirier C."/>
            <person name="Hehenberger E."/>
            <person name="Jimenez V."/>
            <person name="Swalwell J.E."/>
            <person name="Santoro A.E."/>
            <person name="Worden A.Z."/>
        </authorList>
    </citation>
    <scope>NUCLEOTIDE SEQUENCE</scope>
    <source>
        <strain evidence="1">MPacV-611</strain>
    </source>
</reference>
<accession>A0A5J6VJS8</accession>
<name>A0A5J6VJS8_9VIRU</name>
<protein>
    <submittedName>
        <fullName evidence="1">Uncharacterized protein</fullName>
    </submittedName>
</protein>
<dbReference type="EMBL" id="MN448287">
    <property type="protein sequence ID" value="QFG74416.1"/>
    <property type="molecule type" value="Genomic_DNA"/>
</dbReference>